<dbReference type="EMBL" id="JAJNOC010000003">
    <property type="protein sequence ID" value="MCD2516873.1"/>
    <property type="molecule type" value="Genomic_DNA"/>
</dbReference>
<dbReference type="Proteomes" id="UP001179361">
    <property type="component" value="Unassembled WGS sequence"/>
</dbReference>
<protein>
    <submittedName>
        <fullName evidence="3">Uncharacterized protein</fullName>
    </submittedName>
</protein>
<keyword evidence="4" id="KW-1185">Reference proteome</keyword>
<evidence type="ECO:0000256" key="1">
    <source>
        <dbReference type="SAM" id="MobiDB-lite"/>
    </source>
</evidence>
<feature type="region of interest" description="Disordered" evidence="1">
    <location>
        <begin position="209"/>
        <end position="233"/>
    </location>
</feature>
<proteinExistence type="predicted"/>
<dbReference type="RefSeq" id="WP_231058195.1">
    <property type="nucleotide sequence ID" value="NZ_JAJNOC010000003.1"/>
</dbReference>
<evidence type="ECO:0000313" key="3">
    <source>
        <dbReference type="EMBL" id="MCD2516873.1"/>
    </source>
</evidence>
<evidence type="ECO:0000256" key="2">
    <source>
        <dbReference type="SAM" id="Phobius"/>
    </source>
</evidence>
<keyword evidence="2" id="KW-1133">Transmembrane helix</keyword>
<evidence type="ECO:0000313" key="4">
    <source>
        <dbReference type="Proteomes" id="UP001179361"/>
    </source>
</evidence>
<organism evidence="3 4">
    <name type="scientific">Massilia phyllostachyos</name>
    <dbReference type="NCBI Taxonomy" id="2898585"/>
    <lineage>
        <taxon>Bacteria</taxon>
        <taxon>Pseudomonadati</taxon>
        <taxon>Pseudomonadota</taxon>
        <taxon>Betaproteobacteria</taxon>
        <taxon>Burkholderiales</taxon>
        <taxon>Oxalobacteraceae</taxon>
        <taxon>Telluria group</taxon>
        <taxon>Massilia</taxon>
    </lineage>
</organism>
<gene>
    <name evidence="3" type="ORF">LQ564_11205</name>
</gene>
<comment type="caution">
    <text evidence="3">The sequence shown here is derived from an EMBL/GenBank/DDBJ whole genome shotgun (WGS) entry which is preliminary data.</text>
</comment>
<feature type="compositionally biased region" description="Polar residues" evidence="1">
    <location>
        <begin position="209"/>
        <end position="222"/>
    </location>
</feature>
<name>A0ABS8Q5P0_9BURK</name>
<keyword evidence="2" id="KW-0472">Membrane</keyword>
<keyword evidence="2" id="KW-0812">Transmembrane</keyword>
<feature type="compositionally biased region" description="Basic and acidic residues" evidence="1">
    <location>
        <begin position="224"/>
        <end position="233"/>
    </location>
</feature>
<feature type="transmembrane region" description="Helical" evidence="2">
    <location>
        <begin position="176"/>
        <end position="199"/>
    </location>
</feature>
<sequence length="233" mass="26007">MTLEISALLPAAVTFAAALVAGGIARSTLIASKEVKVSEFRQKWIDSLRDELAGLFSNVRTLTRAMEEKRSEFSDSAFHFDQAKFTEARHGTAETLHKVKLRLNPNQENHKELLRRLEIMMVSTQDYLEGKKNDADAAIEKLESALAFAQTVLKSEWHTVKAGENEYHNAVKTTTYVLIVAGTLWALVVLALPVVNLIVQINYAPRTLNTPTVHENHSTATVPKQDHRGQYAK</sequence>
<reference evidence="3" key="1">
    <citation type="submission" date="2021-11" db="EMBL/GenBank/DDBJ databases">
        <title>The complete genome of Massilia sp sp. G4R7.</title>
        <authorList>
            <person name="Liu L."/>
            <person name="Yue J."/>
            <person name="Yuan J."/>
            <person name="Yang F."/>
            <person name="Li L."/>
        </authorList>
    </citation>
    <scope>NUCLEOTIDE SEQUENCE</scope>
    <source>
        <strain evidence="3">G4R7</strain>
    </source>
</reference>
<accession>A0ABS8Q5P0</accession>